<dbReference type="Pfam" id="PF00296">
    <property type="entry name" value="Bac_luciferase"/>
    <property type="match status" value="1"/>
</dbReference>
<dbReference type="Gene3D" id="3.20.20.30">
    <property type="entry name" value="Luciferase-like domain"/>
    <property type="match status" value="1"/>
</dbReference>
<dbReference type="GO" id="GO:0016705">
    <property type="term" value="F:oxidoreductase activity, acting on paired donors, with incorporation or reduction of molecular oxygen"/>
    <property type="evidence" value="ECO:0007669"/>
    <property type="project" value="InterPro"/>
</dbReference>
<dbReference type="GO" id="GO:0004497">
    <property type="term" value="F:monooxygenase activity"/>
    <property type="evidence" value="ECO:0007669"/>
    <property type="project" value="UniProtKB-KW"/>
</dbReference>
<dbReference type="AlphaFoldDB" id="A0A101MZU0"/>
<reference evidence="4 5" key="1">
    <citation type="submission" date="2015-10" db="EMBL/GenBank/DDBJ databases">
        <title>Draft genome sequence of Streptomyces pseudovenezuelae DSM 40212, type strain for the species Streptomyces pseudovenezuelae.</title>
        <authorList>
            <person name="Ruckert C."/>
            <person name="Winkler A."/>
            <person name="Kalinowski J."/>
            <person name="Kampfer P."/>
            <person name="Glaeser S."/>
        </authorList>
    </citation>
    <scope>NUCLEOTIDE SEQUENCE [LARGE SCALE GENOMIC DNA]</scope>
    <source>
        <strain evidence="4 5">DSM 40212</strain>
    </source>
</reference>
<dbReference type="EMBL" id="LMWM01000040">
    <property type="protein sequence ID" value="KUM83986.1"/>
    <property type="molecule type" value="Genomic_DNA"/>
</dbReference>
<proteinExistence type="predicted"/>
<evidence type="ECO:0000256" key="2">
    <source>
        <dbReference type="ARBA" id="ARBA00023033"/>
    </source>
</evidence>
<keyword evidence="2 4" id="KW-0503">Monooxygenase</keyword>
<organism evidence="4 5">
    <name type="scientific">Streptomyces pseudovenezuelae</name>
    <dbReference type="NCBI Taxonomy" id="67350"/>
    <lineage>
        <taxon>Bacteria</taxon>
        <taxon>Bacillati</taxon>
        <taxon>Actinomycetota</taxon>
        <taxon>Actinomycetes</taxon>
        <taxon>Kitasatosporales</taxon>
        <taxon>Streptomycetaceae</taxon>
        <taxon>Streptomyces</taxon>
        <taxon>Streptomyces aurantiacus group</taxon>
    </lineage>
</organism>
<evidence type="ECO:0000256" key="1">
    <source>
        <dbReference type="ARBA" id="ARBA00023002"/>
    </source>
</evidence>
<evidence type="ECO:0000259" key="3">
    <source>
        <dbReference type="Pfam" id="PF00296"/>
    </source>
</evidence>
<dbReference type="RefSeq" id="WP_031055042.1">
    <property type="nucleotide sequence ID" value="NZ_JBIBHV010000006.1"/>
</dbReference>
<dbReference type="PANTHER" id="PTHR30137">
    <property type="entry name" value="LUCIFERASE-LIKE MONOOXYGENASE"/>
    <property type="match status" value="1"/>
</dbReference>
<dbReference type="GO" id="GO:0005829">
    <property type="term" value="C:cytosol"/>
    <property type="evidence" value="ECO:0007669"/>
    <property type="project" value="TreeGrafter"/>
</dbReference>
<dbReference type="InterPro" id="IPR050766">
    <property type="entry name" value="Bact_Lucif_Oxidored"/>
</dbReference>
<dbReference type="SUPFAM" id="SSF51679">
    <property type="entry name" value="Bacterial luciferase-like"/>
    <property type="match status" value="1"/>
</dbReference>
<dbReference type="Proteomes" id="UP000053039">
    <property type="component" value="Unassembled WGS sequence"/>
</dbReference>
<feature type="domain" description="Luciferase-like" evidence="3">
    <location>
        <begin position="5"/>
        <end position="285"/>
    </location>
</feature>
<dbReference type="InterPro" id="IPR036661">
    <property type="entry name" value="Luciferase-like_sf"/>
</dbReference>
<dbReference type="PANTHER" id="PTHR30137:SF8">
    <property type="entry name" value="BLR5498 PROTEIN"/>
    <property type="match status" value="1"/>
</dbReference>
<dbReference type="InterPro" id="IPR011251">
    <property type="entry name" value="Luciferase-like_dom"/>
</dbReference>
<evidence type="ECO:0000313" key="5">
    <source>
        <dbReference type="Proteomes" id="UP000053039"/>
    </source>
</evidence>
<name>A0A101MZU0_9ACTN</name>
<evidence type="ECO:0000313" key="4">
    <source>
        <dbReference type="EMBL" id="KUM83986.1"/>
    </source>
</evidence>
<sequence length="324" mass="35741">MKVGIYFDLRNPPPWQQSWSRVYGFALEMCEEADRLGLDSVWFSEHHGFEDGYLPQPLTMAAAAAARTRLIRLGTAVIPAPLHAAPEIAEQAALVDLISDGRLDLGLGTGYRVPEYRLYGADLAKRYTTTDQRVREIRGLWAESLVTPGPVQDPLPIWLGYQGPQGARRAGRLGTGLLSLNPALLTPYREGLAENGYDVAAGRMQGSFTTFVTEDPDGDWPVVRKHLAYQWDSYRRYMVEGTDQPLPRPIDPEKWRETGLSATGVGQFLYGTPQDVADAIKAYVAGLPVEGVFLWASLAGMPEDMVARQVQLIAGKLRALLADI</sequence>
<protein>
    <submittedName>
        <fullName evidence="4">Monooxygenase</fullName>
    </submittedName>
</protein>
<dbReference type="OrthoDB" id="3209103at2"/>
<accession>A0A101MZU0</accession>
<comment type="caution">
    <text evidence="4">The sequence shown here is derived from an EMBL/GenBank/DDBJ whole genome shotgun (WGS) entry which is preliminary data.</text>
</comment>
<keyword evidence="1" id="KW-0560">Oxidoreductase</keyword>
<gene>
    <name evidence="4" type="ORF">AQI94_34160</name>
</gene>